<organism evidence="8 9">
    <name type="scientific">Crotalaria pallida</name>
    <name type="common">Smooth rattlebox</name>
    <name type="synonym">Crotalaria striata</name>
    <dbReference type="NCBI Taxonomy" id="3830"/>
    <lineage>
        <taxon>Eukaryota</taxon>
        <taxon>Viridiplantae</taxon>
        <taxon>Streptophyta</taxon>
        <taxon>Embryophyta</taxon>
        <taxon>Tracheophyta</taxon>
        <taxon>Spermatophyta</taxon>
        <taxon>Magnoliopsida</taxon>
        <taxon>eudicotyledons</taxon>
        <taxon>Gunneridae</taxon>
        <taxon>Pentapetalae</taxon>
        <taxon>rosids</taxon>
        <taxon>fabids</taxon>
        <taxon>Fabales</taxon>
        <taxon>Fabaceae</taxon>
        <taxon>Papilionoideae</taxon>
        <taxon>50 kb inversion clade</taxon>
        <taxon>genistoids sensu lato</taxon>
        <taxon>core genistoids</taxon>
        <taxon>Crotalarieae</taxon>
        <taxon>Crotalaria</taxon>
    </lineage>
</organism>
<feature type="transmembrane region" description="Helical" evidence="6">
    <location>
        <begin position="183"/>
        <end position="204"/>
    </location>
</feature>
<comment type="caution">
    <text evidence="8">The sequence shown here is derived from an EMBL/GenBank/DDBJ whole genome shotgun (WGS) entry which is preliminary data.</text>
</comment>
<evidence type="ECO:0000259" key="7">
    <source>
        <dbReference type="Pfam" id="PF00892"/>
    </source>
</evidence>
<evidence type="ECO:0000256" key="4">
    <source>
        <dbReference type="ARBA" id="ARBA00022989"/>
    </source>
</evidence>
<dbReference type="GO" id="GO:0022857">
    <property type="term" value="F:transmembrane transporter activity"/>
    <property type="evidence" value="ECO:0007669"/>
    <property type="project" value="InterPro"/>
</dbReference>
<dbReference type="Proteomes" id="UP001372338">
    <property type="component" value="Unassembled WGS sequence"/>
</dbReference>
<feature type="transmembrane region" description="Helical" evidence="6">
    <location>
        <begin position="141"/>
        <end position="159"/>
    </location>
</feature>
<accession>A0AAN9FDK2</accession>
<evidence type="ECO:0000313" key="8">
    <source>
        <dbReference type="EMBL" id="KAK7274364.1"/>
    </source>
</evidence>
<keyword evidence="3 6" id="KW-0812">Transmembrane</keyword>
<keyword evidence="4 6" id="KW-1133">Transmembrane helix</keyword>
<comment type="similarity">
    <text evidence="2 6">Belongs to the drug/metabolite transporter (DMT) superfamily. Plant drug/metabolite exporter (P-DME) (TC 2.A.7.4) family.</text>
</comment>
<feature type="domain" description="EamA" evidence="7">
    <location>
        <begin position="186"/>
        <end position="323"/>
    </location>
</feature>
<feature type="transmembrane region" description="Helical" evidence="6">
    <location>
        <begin position="305"/>
        <end position="323"/>
    </location>
</feature>
<comment type="subcellular location">
    <subcellularLocation>
        <location evidence="1 6">Membrane</location>
        <topology evidence="1 6">Multi-pass membrane protein</topology>
    </subcellularLocation>
</comment>
<reference evidence="8 9" key="1">
    <citation type="submission" date="2024-01" db="EMBL/GenBank/DDBJ databases">
        <title>The genomes of 5 underutilized Papilionoideae crops provide insights into root nodulation and disease resistanc.</title>
        <authorList>
            <person name="Yuan L."/>
        </authorList>
    </citation>
    <scope>NUCLEOTIDE SEQUENCE [LARGE SCALE GENOMIC DNA]</scope>
    <source>
        <strain evidence="8">ZHUSHIDOU_FW_LH</strain>
        <tissue evidence="8">Leaf</tissue>
    </source>
</reference>
<keyword evidence="5 6" id="KW-0472">Membrane</keyword>
<dbReference type="InterPro" id="IPR000620">
    <property type="entry name" value="EamA_dom"/>
</dbReference>
<name>A0AAN9FDK2_CROPI</name>
<gene>
    <name evidence="8" type="ORF">RIF29_15449</name>
</gene>
<feature type="transmembrane region" description="Helical" evidence="6">
    <location>
        <begin position="216"/>
        <end position="237"/>
    </location>
</feature>
<dbReference type="Pfam" id="PF00892">
    <property type="entry name" value="EamA"/>
    <property type="match status" value="2"/>
</dbReference>
<protein>
    <recommendedName>
        <fullName evidence="6">WAT1-related protein</fullName>
    </recommendedName>
</protein>
<proteinExistence type="inferred from homology"/>
<evidence type="ECO:0000256" key="2">
    <source>
        <dbReference type="ARBA" id="ARBA00007635"/>
    </source>
</evidence>
<dbReference type="EMBL" id="JAYWIO010000003">
    <property type="protein sequence ID" value="KAK7274364.1"/>
    <property type="molecule type" value="Genomic_DNA"/>
</dbReference>
<dbReference type="AlphaFoldDB" id="A0AAN9FDK2"/>
<dbReference type="GO" id="GO:0016020">
    <property type="term" value="C:membrane"/>
    <property type="evidence" value="ECO:0007669"/>
    <property type="project" value="UniProtKB-SubCell"/>
</dbReference>
<feature type="transmembrane region" description="Helical" evidence="6">
    <location>
        <begin position="249"/>
        <end position="272"/>
    </location>
</feature>
<evidence type="ECO:0000256" key="6">
    <source>
        <dbReference type="RuleBase" id="RU363077"/>
    </source>
</evidence>
<dbReference type="InterPro" id="IPR030184">
    <property type="entry name" value="WAT1-related"/>
</dbReference>
<dbReference type="InterPro" id="IPR037185">
    <property type="entry name" value="EmrE-like"/>
</dbReference>
<keyword evidence="9" id="KW-1185">Reference proteome</keyword>
<dbReference type="SUPFAM" id="SSF103481">
    <property type="entry name" value="Multidrug resistance efflux transporter EmrE"/>
    <property type="match status" value="2"/>
</dbReference>
<dbReference type="PANTHER" id="PTHR31218">
    <property type="entry name" value="WAT1-RELATED PROTEIN"/>
    <property type="match status" value="1"/>
</dbReference>
<evidence type="ECO:0000313" key="9">
    <source>
        <dbReference type="Proteomes" id="UP001372338"/>
    </source>
</evidence>
<feature type="transmembrane region" description="Helical" evidence="6">
    <location>
        <begin position="44"/>
        <end position="65"/>
    </location>
</feature>
<feature type="transmembrane region" description="Helical" evidence="6">
    <location>
        <begin position="279"/>
        <end position="299"/>
    </location>
</feature>
<feature type="transmembrane region" description="Helical" evidence="6">
    <location>
        <begin position="107"/>
        <end position="129"/>
    </location>
</feature>
<feature type="transmembrane region" description="Helical" evidence="6">
    <location>
        <begin position="77"/>
        <end position="95"/>
    </location>
</feature>
<feature type="domain" description="EamA" evidence="7">
    <location>
        <begin position="27"/>
        <end position="157"/>
    </location>
</feature>
<evidence type="ECO:0000256" key="3">
    <source>
        <dbReference type="ARBA" id="ARBA00022692"/>
    </source>
</evidence>
<evidence type="ECO:0000256" key="5">
    <source>
        <dbReference type="ARBA" id="ARBA00023136"/>
    </source>
</evidence>
<feature type="transmembrane region" description="Helical" evidence="6">
    <location>
        <begin position="12"/>
        <end position="32"/>
    </location>
</feature>
<sequence>MSRPWRYCYKDVLPFCALVTVQFTEVGVNILFKEATNKGLSYYVFIFYSFAVSTLVLLLPLPFIFRSRSTGISPINFSIICNVFSLGLLVFSAQLCGYKGIEYSSPSLASAASNLVPAFIFILAVFFRMEKVDLRSSSTRAKILGSIASIAGALVVVLYKGPTILNDASPSQLHSLGSSQRNWVLGGFLLALAYILMSIWYILLTHIIKLYPSEMIVVFLCNLCGTIIAAPVCFLAEENLSAWILKPDITMVAVIYSAFFSTFFSTVVHTWALHLKGPVYVSIFKPLSIAIAAAMSVIFLGETLYLGSIVGAVIISIGFYAVIWGKGKEEELTEHENCTLSNLVYQSNSNDPLLRS</sequence>
<evidence type="ECO:0000256" key="1">
    <source>
        <dbReference type="ARBA" id="ARBA00004141"/>
    </source>
</evidence>